<proteinExistence type="inferred from homology"/>
<protein>
    <recommendedName>
        <fullName evidence="11">Flavin-containing monooxygenase</fullName>
        <ecNumber evidence="11">1.-.-.-</ecNumber>
    </recommendedName>
</protein>
<evidence type="ECO:0000256" key="7">
    <source>
        <dbReference type="ARBA" id="ARBA00023002"/>
    </source>
</evidence>
<dbReference type="Gene3D" id="3.50.50.60">
    <property type="entry name" value="FAD/NAD(P)-binding domain"/>
    <property type="match status" value="1"/>
</dbReference>
<gene>
    <name evidence="12" type="ORF">DCAR_0935750</name>
</gene>
<dbReference type="OrthoDB" id="66881at2759"/>
<dbReference type="Pfam" id="PF00743">
    <property type="entry name" value="FMO-like"/>
    <property type="match status" value="1"/>
</dbReference>
<dbReference type="GO" id="GO:0009851">
    <property type="term" value="P:auxin biosynthetic process"/>
    <property type="evidence" value="ECO:0007669"/>
    <property type="project" value="UniProtKB-KW"/>
</dbReference>
<evidence type="ECO:0000256" key="5">
    <source>
        <dbReference type="ARBA" id="ARBA00022827"/>
    </source>
</evidence>
<evidence type="ECO:0000256" key="8">
    <source>
        <dbReference type="ARBA" id="ARBA00023033"/>
    </source>
</evidence>
<dbReference type="Proteomes" id="UP000077755">
    <property type="component" value="Chromosome 9"/>
</dbReference>
<evidence type="ECO:0000256" key="11">
    <source>
        <dbReference type="RuleBase" id="RU361177"/>
    </source>
</evidence>
<dbReference type="AlphaFoldDB" id="A0A175YIG3"/>
<dbReference type="PRINTS" id="PR00469">
    <property type="entry name" value="PNDRDTASEII"/>
</dbReference>
<dbReference type="GO" id="GO:0050660">
    <property type="term" value="F:flavin adenine dinucleotide binding"/>
    <property type="evidence" value="ECO:0007669"/>
    <property type="project" value="InterPro"/>
</dbReference>
<dbReference type="SUPFAM" id="SSF51905">
    <property type="entry name" value="FAD/NAD(P)-binding domain"/>
    <property type="match status" value="2"/>
</dbReference>
<evidence type="ECO:0000256" key="6">
    <source>
        <dbReference type="ARBA" id="ARBA00022857"/>
    </source>
</evidence>
<name>A0A175YIG3_DAUCS</name>
<evidence type="ECO:0000256" key="10">
    <source>
        <dbReference type="ARBA" id="ARBA00047707"/>
    </source>
</evidence>
<dbReference type="FunFam" id="3.50.50.60:FF:000100">
    <property type="entry name" value="Flavin-containing monooxygenase"/>
    <property type="match status" value="1"/>
</dbReference>
<evidence type="ECO:0000313" key="12">
    <source>
        <dbReference type="EMBL" id="WOH16201.1"/>
    </source>
</evidence>
<dbReference type="SMR" id="A0A175YIG3"/>
<dbReference type="GO" id="GO:0103075">
    <property type="term" value="F:indole-3-pyruvate monooxygenase activity"/>
    <property type="evidence" value="ECO:0007669"/>
    <property type="project" value="UniProtKB-EC"/>
</dbReference>
<keyword evidence="6" id="KW-0521">NADP</keyword>
<dbReference type="PANTHER" id="PTHR43539:SF49">
    <property type="entry name" value="INDOLE-3-PYRUVATE MONOOXYGENASE YUCCA7-RELATED"/>
    <property type="match status" value="1"/>
</dbReference>
<sequence length="424" mass="47319">MVYNLEYNHPFFSRRCVLVTGPVIVGAGPSGLAVAAGLKQQGVPFVILEQADCIASLWQNRTYNRLKLHLPKQFCQLPLFPFPKHYPEYPTKFQFLEYLESYARKFEITPRFNESVQSAKYDETCGMWRLRVVTTSGGVVVSVMNYISRWLVVATGENAEKIVPDIEGLKEFGGSVMHACDYKSGKDFQYQNVLVVGCGNSGMEVSYDLCHHKANPLMVVRSSVHVLPRNIFGASTYGLAATMLNWMPVWMVDIVLVALSRLILGNLEKYGLKRPSIGPLQYKNTEGKTPVLDVGALHKIRSGEIKIVPGIKKLSRRRVEFVDGNVLDIDAVIFATGYCSNVPSWLKENEFFSREGTPVGKYPNGWKGKDGLYAVGFTNRGLAGASSDATRVSIDIGKLWKEETKKMKHSSVVLAGHRRCKSHV</sequence>
<evidence type="ECO:0000256" key="3">
    <source>
        <dbReference type="ARBA" id="ARBA00009183"/>
    </source>
</evidence>
<evidence type="ECO:0000256" key="1">
    <source>
        <dbReference type="ARBA" id="ARBA00001974"/>
    </source>
</evidence>
<dbReference type="PANTHER" id="PTHR43539">
    <property type="entry name" value="FLAVIN-BINDING MONOOXYGENASE-LIKE PROTEIN (AFU_ORTHOLOGUE AFUA_4G09220)"/>
    <property type="match status" value="1"/>
</dbReference>
<dbReference type="GO" id="GO:0004499">
    <property type="term" value="F:N,N-dimethylaniline monooxygenase activity"/>
    <property type="evidence" value="ECO:0007669"/>
    <property type="project" value="InterPro"/>
</dbReference>
<comment type="pathway">
    <text evidence="2">Plant hormone metabolism; auxin biosynthesis.</text>
</comment>
<accession>A0A175YIG3</accession>
<evidence type="ECO:0000256" key="4">
    <source>
        <dbReference type="ARBA" id="ARBA00022630"/>
    </source>
</evidence>
<evidence type="ECO:0000256" key="2">
    <source>
        <dbReference type="ARBA" id="ARBA00004814"/>
    </source>
</evidence>
<dbReference type="PRINTS" id="PR00368">
    <property type="entry name" value="FADPNR"/>
</dbReference>
<reference evidence="12" key="2">
    <citation type="submission" date="2022-03" db="EMBL/GenBank/DDBJ databases">
        <title>Draft title - Genomic analysis of global carrot germplasm unveils the trajectory of domestication and the origin of high carotenoid orange carrot.</title>
        <authorList>
            <person name="Iorizzo M."/>
            <person name="Ellison S."/>
            <person name="Senalik D."/>
            <person name="Macko-Podgorni A."/>
            <person name="Grzebelus D."/>
            <person name="Bostan H."/>
            <person name="Rolling W."/>
            <person name="Curaba J."/>
            <person name="Simon P."/>
        </authorList>
    </citation>
    <scope>NUCLEOTIDE SEQUENCE</scope>
    <source>
        <tissue evidence="12">Leaf</tissue>
    </source>
</reference>
<dbReference type="GO" id="GO:0050661">
    <property type="term" value="F:NADP binding"/>
    <property type="evidence" value="ECO:0007669"/>
    <property type="project" value="InterPro"/>
</dbReference>
<keyword evidence="7 11" id="KW-0560">Oxidoreductase</keyword>
<evidence type="ECO:0000313" key="13">
    <source>
        <dbReference type="Proteomes" id="UP000077755"/>
    </source>
</evidence>
<keyword evidence="9" id="KW-0073">Auxin biosynthesis</keyword>
<dbReference type="KEGG" id="dcr:108202206"/>
<organism evidence="12 13">
    <name type="scientific">Daucus carota subsp. sativus</name>
    <name type="common">Carrot</name>
    <dbReference type="NCBI Taxonomy" id="79200"/>
    <lineage>
        <taxon>Eukaryota</taxon>
        <taxon>Viridiplantae</taxon>
        <taxon>Streptophyta</taxon>
        <taxon>Embryophyta</taxon>
        <taxon>Tracheophyta</taxon>
        <taxon>Spermatophyta</taxon>
        <taxon>Magnoliopsida</taxon>
        <taxon>eudicotyledons</taxon>
        <taxon>Gunneridae</taxon>
        <taxon>Pentapetalae</taxon>
        <taxon>asterids</taxon>
        <taxon>campanulids</taxon>
        <taxon>Apiales</taxon>
        <taxon>Apiaceae</taxon>
        <taxon>Apioideae</taxon>
        <taxon>Scandiceae</taxon>
        <taxon>Daucinae</taxon>
        <taxon>Daucus</taxon>
        <taxon>Daucus sect. Daucus</taxon>
    </lineage>
</organism>
<dbReference type="InterPro" id="IPR020946">
    <property type="entry name" value="Flavin_mOase-like"/>
</dbReference>
<comment type="catalytic activity">
    <reaction evidence="10">
        <text>indole-3-pyruvate + NADPH + O2 + H(+) = (indol-3-yl)acetate + CO2 + NADP(+) + H2O</text>
        <dbReference type="Rhea" id="RHEA:34331"/>
        <dbReference type="ChEBI" id="CHEBI:15377"/>
        <dbReference type="ChEBI" id="CHEBI:15378"/>
        <dbReference type="ChEBI" id="CHEBI:15379"/>
        <dbReference type="ChEBI" id="CHEBI:16526"/>
        <dbReference type="ChEBI" id="CHEBI:17640"/>
        <dbReference type="ChEBI" id="CHEBI:30854"/>
        <dbReference type="ChEBI" id="CHEBI:57783"/>
        <dbReference type="ChEBI" id="CHEBI:58349"/>
        <dbReference type="EC" id="1.14.13.168"/>
    </reaction>
</comment>
<keyword evidence="13" id="KW-1185">Reference proteome</keyword>
<evidence type="ECO:0000256" key="9">
    <source>
        <dbReference type="ARBA" id="ARBA00023070"/>
    </source>
</evidence>
<dbReference type="EMBL" id="CP093351">
    <property type="protein sequence ID" value="WOH16201.1"/>
    <property type="molecule type" value="Genomic_DNA"/>
</dbReference>
<keyword evidence="5 11" id="KW-0274">FAD</keyword>
<dbReference type="Gramene" id="KZM83207">
    <property type="protein sequence ID" value="KZM83207"/>
    <property type="gene ID" value="DCAR_030776"/>
</dbReference>
<reference evidence="12" key="1">
    <citation type="journal article" date="2016" name="Nat. Genet.">
        <title>A high-quality carrot genome assembly provides new insights into carotenoid accumulation and asterid genome evolution.</title>
        <authorList>
            <person name="Iorizzo M."/>
            <person name="Ellison S."/>
            <person name="Senalik D."/>
            <person name="Zeng P."/>
            <person name="Satapoomin P."/>
            <person name="Huang J."/>
            <person name="Bowman M."/>
            <person name="Iovene M."/>
            <person name="Sanseverino W."/>
            <person name="Cavagnaro P."/>
            <person name="Yildiz M."/>
            <person name="Macko-Podgorni A."/>
            <person name="Moranska E."/>
            <person name="Grzebelus E."/>
            <person name="Grzebelus D."/>
            <person name="Ashrafi H."/>
            <person name="Zheng Z."/>
            <person name="Cheng S."/>
            <person name="Spooner D."/>
            <person name="Van Deynze A."/>
            <person name="Simon P."/>
        </authorList>
    </citation>
    <scope>NUCLEOTIDE SEQUENCE</scope>
    <source>
        <tissue evidence="12">Leaf</tissue>
    </source>
</reference>
<dbReference type="EC" id="1.-.-.-" evidence="11"/>
<comment type="cofactor">
    <cofactor evidence="1 11">
        <name>FAD</name>
        <dbReference type="ChEBI" id="CHEBI:57692"/>
    </cofactor>
</comment>
<keyword evidence="4 11" id="KW-0285">Flavoprotein</keyword>
<comment type="similarity">
    <text evidence="3 11">Belongs to the FMO family.</text>
</comment>
<keyword evidence="8 11" id="KW-0503">Monooxygenase</keyword>
<dbReference type="InterPro" id="IPR050982">
    <property type="entry name" value="Auxin_biosynth/cation_transpt"/>
</dbReference>
<dbReference type="InterPro" id="IPR036188">
    <property type="entry name" value="FAD/NAD-bd_sf"/>
</dbReference>